<keyword evidence="11 14" id="KW-0324">Glycolysis</keyword>
<reference evidence="16 17" key="1">
    <citation type="submission" date="2016-03" db="EMBL/GenBank/DDBJ databases">
        <title>Genome sequence of Mycoplasma gallinarum strain Mgn_IPT.</title>
        <authorList>
            <person name="Yacoub E."/>
            <person name="Sirand-Pugnet P."/>
            <person name="Barre A."/>
            <person name="Maurier F."/>
            <person name="Blanchard A."/>
            <person name="Ben Abdelmoumen B.M."/>
        </authorList>
    </citation>
    <scope>NUCLEOTIDE SEQUENCE [LARGE SCALE GENOMIC DNA]</scope>
    <source>
        <strain evidence="16 17">Mgn_IPT</strain>
    </source>
</reference>
<evidence type="ECO:0000256" key="2">
    <source>
        <dbReference type="ARBA" id="ARBA00004997"/>
    </source>
</evidence>
<keyword evidence="7" id="KW-0547">Nucleotide-binding</keyword>
<protein>
    <recommendedName>
        <fullName evidence="4 13">Pyruvate kinase</fullName>
        <ecNumber evidence="4 13">2.7.1.40</ecNumber>
    </recommendedName>
</protein>
<dbReference type="PATRIC" id="fig|29557.3.peg.277"/>
<keyword evidence="6" id="KW-0479">Metal-binding</keyword>
<keyword evidence="5 14" id="KW-0808">Transferase</keyword>
<dbReference type="GO" id="GO:0030955">
    <property type="term" value="F:potassium ion binding"/>
    <property type="evidence" value="ECO:0007669"/>
    <property type="project" value="UniProtKB-UniRule"/>
</dbReference>
<dbReference type="NCBIfam" id="TIGR01064">
    <property type="entry name" value="pyruv_kin"/>
    <property type="match status" value="1"/>
</dbReference>
<keyword evidence="17" id="KW-1185">Reference proteome</keyword>
<dbReference type="STRING" id="29557.MGALLINA_02940"/>
<evidence type="ECO:0000256" key="7">
    <source>
        <dbReference type="ARBA" id="ARBA00022741"/>
    </source>
</evidence>
<dbReference type="GO" id="GO:0000287">
    <property type="term" value="F:magnesium ion binding"/>
    <property type="evidence" value="ECO:0007669"/>
    <property type="project" value="UniProtKB-UniRule"/>
</dbReference>
<dbReference type="NCBIfam" id="NF004491">
    <property type="entry name" value="PRK05826.1"/>
    <property type="match status" value="1"/>
</dbReference>
<dbReference type="Proteomes" id="UP000076983">
    <property type="component" value="Unassembled WGS sequence"/>
</dbReference>
<comment type="similarity">
    <text evidence="3 14">Belongs to the pyruvate kinase family.</text>
</comment>
<dbReference type="GO" id="GO:0016301">
    <property type="term" value="F:kinase activity"/>
    <property type="evidence" value="ECO:0007669"/>
    <property type="project" value="UniProtKB-KW"/>
</dbReference>
<evidence type="ECO:0000256" key="4">
    <source>
        <dbReference type="ARBA" id="ARBA00012142"/>
    </source>
</evidence>
<dbReference type="PANTHER" id="PTHR11817">
    <property type="entry name" value="PYRUVATE KINASE"/>
    <property type="match status" value="1"/>
</dbReference>
<keyword evidence="10 14" id="KW-0460">Magnesium</keyword>
<evidence type="ECO:0000256" key="10">
    <source>
        <dbReference type="ARBA" id="ARBA00022842"/>
    </source>
</evidence>
<keyword evidence="9" id="KW-0067">ATP-binding</keyword>
<dbReference type="Pfam" id="PF00224">
    <property type="entry name" value="PK"/>
    <property type="match status" value="1"/>
</dbReference>
<evidence type="ECO:0000256" key="5">
    <source>
        <dbReference type="ARBA" id="ARBA00022679"/>
    </source>
</evidence>
<dbReference type="Gene3D" id="2.40.33.10">
    <property type="entry name" value="PK beta-barrel domain-like"/>
    <property type="match status" value="1"/>
</dbReference>
<evidence type="ECO:0000259" key="15">
    <source>
        <dbReference type="Pfam" id="PF00224"/>
    </source>
</evidence>
<evidence type="ECO:0000256" key="3">
    <source>
        <dbReference type="ARBA" id="ARBA00008663"/>
    </source>
</evidence>
<sequence>MRNNGERDFMKLTEKRSKLVVTIGPSTDNYEVLKTLILAGATCIRANFSHGSYEEQKKKFDLGKQLSKDLHVPISLMLDTKGPEIRIGKMKNGIQEIQPNSEITILTDSESFANLEGEPNKLSVSYDMSQDVKVGDTVLFDDGKLTSKVIDVKPGIVIVKTINGHNLKTNKRINLPGVDFTLPFLSEKDVRDVLFGIENEINYVAASFVNSAENVHSLRKLLNDNGGSHIQIISKIESRLGIDNIDEIIEASDGIMVARGDLGLEIDYYDVPYYEKMLIRKCREAGKPVIVATQMLDSMENNPHPTRAEVTDVYYATELGADSTMLSGESATGKYPLLAVETMATINKRAEKEFYDEYYYNIQLEEVRRNSDPNSKRAKIAYKVANWTRLGEYKFAVVLSRTGQLLKEVAKFRPNTTIVGVVNDSKLLGEFGVISSVWMSLDSLELFEKIRLDKHEAVKALLPYGLEKGDKFLVVQNDLVYEFSYE</sequence>
<dbReference type="InterPro" id="IPR015793">
    <property type="entry name" value="Pyrv_Knase_brl"/>
</dbReference>
<comment type="caution">
    <text evidence="16">The sequence shown here is derived from an EMBL/GenBank/DDBJ whole genome shotgun (WGS) entry which is preliminary data.</text>
</comment>
<evidence type="ECO:0000256" key="9">
    <source>
        <dbReference type="ARBA" id="ARBA00022840"/>
    </source>
</evidence>
<evidence type="ECO:0000256" key="6">
    <source>
        <dbReference type="ARBA" id="ARBA00022723"/>
    </source>
</evidence>
<dbReference type="InterPro" id="IPR011037">
    <property type="entry name" value="Pyrv_Knase-like_insert_dom_sf"/>
</dbReference>
<organism evidence="16 17">
    <name type="scientific">Mycoplasmopsis gallinarum</name>
    <dbReference type="NCBI Taxonomy" id="29557"/>
    <lineage>
        <taxon>Bacteria</taxon>
        <taxon>Bacillati</taxon>
        <taxon>Mycoplasmatota</taxon>
        <taxon>Mycoplasmoidales</taxon>
        <taxon>Metamycoplasmataceae</taxon>
        <taxon>Mycoplasmopsis</taxon>
    </lineage>
</organism>
<evidence type="ECO:0000313" key="16">
    <source>
        <dbReference type="EMBL" id="OAB48962.1"/>
    </source>
</evidence>
<evidence type="ECO:0000256" key="11">
    <source>
        <dbReference type="ARBA" id="ARBA00023152"/>
    </source>
</evidence>
<evidence type="ECO:0000256" key="13">
    <source>
        <dbReference type="NCBIfam" id="TIGR01064"/>
    </source>
</evidence>
<dbReference type="GO" id="GO:0004743">
    <property type="term" value="F:pyruvate kinase activity"/>
    <property type="evidence" value="ECO:0007669"/>
    <property type="project" value="UniProtKB-UniRule"/>
</dbReference>
<evidence type="ECO:0000256" key="12">
    <source>
        <dbReference type="ARBA" id="ARBA00023317"/>
    </source>
</evidence>
<comment type="catalytic activity">
    <reaction evidence="14">
        <text>pyruvate + ATP = phosphoenolpyruvate + ADP + H(+)</text>
        <dbReference type="Rhea" id="RHEA:18157"/>
        <dbReference type="ChEBI" id="CHEBI:15361"/>
        <dbReference type="ChEBI" id="CHEBI:15378"/>
        <dbReference type="ChEBI" id="CHEBI:30616"/>
        <dbReference type="ChEBI" id="CHEBI:58702"/>
        <dbReference type="ChEBI" id="CHEBI:456216"/>
        <dbReference type="EC" id="2.7.1.40"/>
    </reaction>
</comment>
<dbReference type="GO" id="GO:0005524">
    <property type="term" value="F:ATP binding"/>
    <property type="evidence" value="ECO:0007669"/>
    <property type="project" value="UniProtKB-KW"/>
</dbReference>
<feature type="domain" description="Pyruvate kinase barrel" evidence="15">
    <location>
        <begin position="15"/>
        <end position="340"/>
    </location>
</feature>
<name>A0A168RGG8_9BACT</name>
<dbReference type="InterPro" id="IPR040442">
    <property type="entry name" value="Pyrv_kinase-like_dom_sf"/>
</dbReference>
<dbReference type="UniPathway" id="UPA00109">
    <property type="reaction ID" value="UER00188"/>
</dbReference>
<dbReference type="AlphaFoldDB" id="A0A168RGG8"/>
<dbReference type="InterPro" id="IPR015806">
    <property type="entry name" value="Pyrv_Knase_insert_dom_sf"/>
</dbReference>
<dbReference type="SUPFAM" id="SSF52935">
    <property type="entry name" value="PK C-terminal domain-like"/>
    <property type="match status" value="1"/>
</dbReference>
<keyword evidence="8 14" id="KW-0418">Kinase</keyword>
<dbReference type="EC" id="2.7.1.40" evidence="4 13"/>
<keyword evidence="12 16" id="KW-0670">Pyruvate</keyword>
<dbReference type="PRINTS" id="PR01050">
    <property type="entry name" value="PYRUVTKNASE"/>
</dbReference>
<comment type="cofactor">
    <cofactor evidence="1">
        <name>K(+)</name>
        <dbReference type="ChEBI" id="CHEBI:29103"/>
    </cofactor>
</comment>
<evidence type="ECO:0000313" key="17">
    <source>
        <dbReference type="Proteomes" id="UP000076983"/>
    </source>
</evidence>
<dbReference type="SUPFAM" id="SSF51621">
    <property type="entry name" value="Phosphoenolpyruvate/pyruvate domain"/>
    <property type="match status" value="1"/>
</dbReference>
<comment type="pathway">
    <text evidence="2 14">Carbohydrate degradation; glycolysis; pyruvate from D-glyceraldehyde 3-phosphate: step 5/5.</text>
</comment>
<dbReference type="Gene3D" id="3.40.1380.20">
    <property type="entry name" value="Pyruvate kinase, C-terminal domain"/>
    <property type="match status" value="1"/>
</dbReference>
<dbReference type="SUPFAM" id="SSF50800">
    <property type="entry name" value="PK beta-barrel domain-like"/>
    <property type="match status" value="1"/>
</dbReference>
<evidence type="ECO:0000256" key="1">
    <source>
        <dbReference type="ARBA" id="ARBA00001958"/>
    </source>
</evidence>
<evidence type="ECO:0000256" key="8">
    <source>
        <dbReference type="ARBA" id="ARBA00022777"/>
    </source>
</evidence>
<gene>
    <name evidence="16" type="primary">pyk</name>
    <name evidence="16" type="ORF">MGALLINA_02940</name>
</gene>
<proteinExistence type="inferred from homology"/>
<accession>A0A168RGG8</accession>
<dbReference type="InterPro" id="IPR015813">
    <property type="entry name" value="Pyrv/PenolPyrv_kinase-like_dom"/>
</dbReference>
<dbReference type="Gene3D" id="3.20.20.60">
    <property type="entry name" value="Phosphoenolpyruvate-binding domains"/>
    <property type="match status" value="1"/>
</dbReference>
<dbReference type="EMBL" id="LVLH01000028">
    <property type="protein sequence ID" value="OAB48962.1"/>
    <property type="molecule type" value="Genomic_DNA"/>
</dbReference>
<dbReference type="InterPro" id="IPR036918">
    <property type="entry name" value="Pyrv_Knase_C_sf"/>
</dbReference>
<evidence type="ECO:0000256" key="14">
    <source>
        <dbReference type="RuleBase" id="RU000504"/>
    </source>
</evidence>
<dbReference type="InterPro" id="IPR001697">
    <property type="entry name" value="Pyr_Knase"/>
</dbReference>